<dbReference type="PRINTS" id="PR00364">
    <property type="entry name" value="DISEASERSIST"/>
</dbReference>
<dbReference type="SUPFAM" id="SSF48452">
    <property type="entry name" value="TPR-like"/>
    <property type="match status" value="2"/>
</dbReference>
<evidence type="ECO:0000256" key="3">
    <source>
        <dbReference type="ARBA" id="ARBA00023015"/>
    </source>
</evidence>
<dbReference type="InterPro" id="IPR036388">
    <property type="entry name" value="WH-like_DNA-bd_sf"/>
</dbReference>
<dbReference type="InterPro" id="IPR051677">
    <property type="entry name" value="AfsR-DnrI-RedD_regulator"/>
</dbReference>
<dbReference type="SMART" id="SM01043">
    <property type="entry name" value="BTAD"/>
    <property type="match status" value="1"/>
</dbReference>
<dbReference type="InterPro" id="IPR019734">
    <property type="entry name" value="TPR_rpt"/>
</dbReference>
<sequence length="923" mass="98678">MDFRLLGTFEIHEAGRPVDPGPRLRQLTLAVLLLSANRPVTLERLVDLLWDGEPPLTARNSVHGHISRLRRLLSGAAGTDLRRHGEAYVLEVDPARVDALRFRSLVERARGLADEPAAALLREALGLWRGEVLAGLAGDRVRRQLCASWSEARMAAYERCFEAELRLGRHEALLAELTTVASAHPTRERFTEQLLIALYRAGRPADAVAAYRRAKTVLAREFGLEPGDALQGLAMAVLRSDPGLALPARPSGQHFALPVTPRQLPADTAHFTGREEALRRLDALTGGGSGRVAVVSGTAGVGKTALAVHWAHRVKERFPDGQLYADLRGRPGAAPLDAAQVLARFLRALGVPAEQLPAGVDELSALHRSVLADSRVLIVVDNAESAEQVRPLLPGGPGCAVVVTSRRSLPELVALDDAVPVELDLLRPAAAVELLSRAAGPGRVPTEPAAAAELARLCAFLPVALRIAAGRLAARPELTVAGLAAELGGGSPLSGLAPLGGPHAALRGAFDASYAALEPAARAAFRRLGLLPGPDLALPAAAALWGVDGKDAKEALETLLATHLLQEPAPGRYRLHGLLRDYARERAEAEEDPWQRQEALGRLLDWYLRHADAAVRELFPGFLRLPSPPPDAAAPPAAFADGAAARAWLEAEAPSVVAAIQYTAVHGPLAAAWQLADVLRGFFWLHGRYADWITAARAGLHAARTAGDERAQAVMHHALGHACRQLAQYPQAIEHLSRALRTHRRFSWREGEAITLGNLGMVYALQGRAELAIEHHLRARALHRATGARASEAIALNNLGDAYRALGDTAAALHHHLASLHLSREAGCRQSEIQAAIGLAATHLSDGRVGEALDRVQDAVAAARAAGFLPLEGHALTVLGQAHRSRGEPREARLYWQQALEIFTGLDSPEAHELRSYLGLPGG</sequence>
<dbReference type="InterPro" id="IPR005158">
    <property type="entry name" value="BTAD"/>
</dbReference>
<dbReference type="PANTHER" id="PTHR35807:SF1">
    <property type="entry name" value="TRANSCRIPTIONAL REGULATOR REDD"/>
    <property type="match status" value="1"/>
</dbReference>
<evidence type="ECO:0000256" key="4">
    <source>
        <dbReference type="ARBA" id="ARBA00023125"/>
    </source>
</evidence>
<evidence type="ECO:0000313" key="9">
    <source>
        <dbReference type="Proteomes" id="UP001596083"/>
    </source>
</evidence>
<dbReference type="CDD" id="cd15831">
    <property type="entry name" value="BTAD"/>
    <property type="match status" value="1"/>
</dbReference>
<comment type="similarity">
    <text evidence="1">Belongs to the AfsR/DnrI/RedD regulatory family.</text>
</comment>
<dbReference type="InterPro" id="IPR011990">
    <property type="entry name" value="TPR-like_helical_dom_sf"/>
</dbReference>
<dbReference type="InterPro" id="IPR027417">
    <property type="entry name" value="P-loop_NTPase"/>
</dbReference>
<dbReference type="SMART" id="SM00862">
    <property type="entry name" value="Trans_reg_C"/>
    <property type="match status" value="1"/>
</dbReference>
<dbReference type="Gene3D" id="1.10.10.10">
    <property type="entry name" value="Winged helix-like DNA-binding domain superfamily/Winged helix DNA-binding domain"/>
    <property type="match status" value="2"/>
</dbReference>
<evidence type="ECO:0000256" key="1">
    <source>
        <dbReference type="ARBA" id="ARBA00005820"/>
    </source>
</evidence>
<evidence type="ECO:0000259" key="7">
    <source>
        <dbReference type="PROSITE" id="PS51755"/>
    </source>
</evidence>
<keyword evidence="3" id="KW-0805">Transcription regulation</keyword>
<evidence type="ECO:0000256" key="5">
    <source>
        <dbReference type="ARBA" id="ARBA00023163"/>
    </source>
</evidence>
<dbReference type="SUPFAM" id="SSF52540">
    <property type="entry name" value="P-loop containing nucleoside triphosphate hydrolases"/>
    <property type="match status" value="1"/>
</dbReference>
<dbReference type="InterPro" id="IPR001867">
    <property type="entry name" value="OmpR/PhoB-type_DNA-bd"/>
</dbReference>
<evidence type="ECO:0000313" key="8">
    <source>
        <dbReference type="EMBL" id="MFC5723952.1"/>
    </source>
</evidence>
<feature type="domain" description="OmpR/PhoB-type" evidence="7">
    <location>
        <begin position="1"/>
        <end position="92"/>
    </location>
</feature>
<evidence type="ECO:0000256" key="2">
    <source>
        <dbReference type="ARBA" id="ARBA00023012"/>
    </source>
</evidence>
<reference evidence="9" key="1">
    <citation type="journal article" date="2019" name="Int. J. Syst. Evol. Microbiol.">
        <title>The Global Catalogue of Microorganisms (GCM) 10K type strain sequencing project: providing services to taxonomists for standard genome sequencing and annotation.</title>
        <authorList>
            <consortium name="The Broad Institute Genomics Platform"/>
            <consortium name="The Broad Institute Genome Sequencing Center for Infectious Disease"/>
            <person name="Wu L."/>
            <person name="Ma J."/>
        </authorList>
    </citation>
    <scope>NUCLEOTIDE SEQUENCE [LARGE SCALE GENOMIC DNA]</scope>
    <source>
        <strain evidence="9">CGMCC 4.7304</strain>
    </source>
</reference>
<protein>
    <submittedName>
        <fullName evidence="8">BTAD domain-containing putative transcriptional regulator</fullName>
    </submittedName>
</protein>
<dbReference type="Gene3D" id="3.40.50.300">
    <property type="entry name" value="P-loop containing nucleotide triphosphate hydrolases"/>
    <property type="match status" value="1"/>
</dbReference>
<dbReference type="Pfam" id="PF03704">
    <property type="entry name" value="BTAD"/>
    <property type="match status" value="1"/>
</dbReference>
<dbReference type="Proteomes" id="UP001596083">
    <property type="component" value="Unassembled WGS sequence"/>
</dbReference>
<dbReference type="SMART" id="SM00028">
    <property type="entry name" value="TPR"/>
    <property type="match status" value="4"/>
</dbReference>
<comment type="caution">
    <text evidence="8">The sequence shown here is derived from an EMBL/GenBank/DDBJ whole genome shotgun (WGS) entry which is preliminary data.</text>
</comment>
<dbReference type="PROSITE" id="PS51755">
    <property type="entry name" value="OMPR_PHOB"/>
    <property type="match status" value="1"/>
</dbReference>
<name>A0ABW0Z7Z3_9ACTN</name>
<dbReference type="EMBL" id="JBHSPB010000022">
    <property type="protein sequence ID" value="MFC5723952.1"/>
    <property type="molecule type" value="Genomic_DNA"/>
</dbReference>
<dbReference type="SUPFAM" id="SSF46894">
    <property type="entry name" value="C-terminal effector domain of the bipartite response regulators"/>
    <property type="match status" value="1"/>
</dbReference>
<dbReference type="InterPro" id="IPR016032">
    <property type="entry name" value="Sig_transdc_resp-reg_C-effctor"/>
</dbReference>
<accession>A0ABW0Z7Z3</accession>
<keyword evidence="4 6" id="KW-0238">DNA-binding</keyword>
<feature type="DNA-binding region" description="OmpR/PhoB-type" evidence="6">
    <location>
        <begin position="1"/>
        <end position="92"/>
    </location>
</feature>
<gene>
    <name evidence="8" type="ORF">ACFP1Z_27680</name>
</gene>
<dbReference type="Pfam" id="PF13424">
    <property type="entry name" value="TPR_12"/>
    <property type="match status" value="2"/>
</dbReference>
<proteinExistence type="inferred from homology"/>
<dbReference type="RefSeq" id="WP_390320381.1">
    <property type="nucleotide sequence ID" value="NZ_JBHSPB010000022.1"/>
</dbReference>
<dbReference type="Gene3D" id="1.25.40.10">
    <property type="entry name" value="Tetratricopeptide repeat domain"/>
    <property type="match status" value="3"/>
</dbReference>
<keyword evidence="5" id="KW-0804">Transcription</keyword>
<dbReference type="PANTHER" id="PTHR35807">
    <property type="entry name" value="TRANSCRIPTIONAL REGULATOR REDD-RELATED"/>
    <property type="match status" value="1"/>
</dbReference>
<evidence type="ECO:0000256" key="6">
    <source>
        <dbReference type="PROSITE-ProRule" id="PRU01091"/>
    </source>
</evidence>
<organism evidence="8 9">
    <name type="scientific">Streptomyces gamaensis</name>
    <dbReference type="NCBI Taxonomy" id="1763542"/>
    <lineage>
        <taxon>Bacteria</taxon>
        <taxon>Bacillati</taxon>
        <taxon>Actinomycetota</taxon>
        <taxon>Actinomycetes</taxon>
        <taxon>Kitasatosporales</taxon>
        <taxon>Streptomycetaceae</taxon>
        <taxon>Streptomyces</taxon>
    </lineage>
</organism>
<keyword evidence="9" id="KW-1185">Reference proteome</keyword>
<keyword evidence="2" id="KW-0902">Two-component regulatory system</keyword>